<evidence type="ECO:0000313" key="1">
    <source>
        <dbReference type="EMBL" id="MBD8051917.1"/>
    </source>
</evidence>
<dbReference type="PANTHER" id="PTHR12526:SF637">
    <property type="entry name" value="GLYCOSYLTRANSFERASE EPSF-RELATED"/>
    <property type="match status" value="1"/>
</dbReference>
<evidence type="ECO:0000313" key="2">
    <source>
        <dbReference type="Proteomes" id="UP000647424"/>
    </source>
</evidence>
<reference evidence="1" key="1">
    <citation type="submission" date="2020-09" db="EMBL/GenBank/DDBJ databases">
        <title>Genome seq and assembly of Limnohabitants sp.</title>
        <authorList>
            <person name="Chhetri G."/>
        </authorList>
    </citation>
    <scope>NUCLEOTIDE SEQUENCE</scope>
    <source>
        <strain evidence="1">JUR4</strain>
    </source>
</reference>
<dbReference type="Proteomes" id="UP000647424">
    <property type="component" value="Unassembled WGS sequence"/>
</dbReference>
<dbReference type="EMBL" id="JACYFT010000004">
    <property type="protein sequence ID" value="MBD8051917.1"/>
    <property type="molecule type" value="Genomic_DNA"/>
</dbReference>
<dbReference type="SUPFAM" id="SSF53756">
    <property type="entry name" value="UDP-Glycosyltransferase/glycogen phosphorylase"/>
    <property type="match status" value="2"/>
</dbReference>
<dbReference type="Gene3D" id="3.40.50.2000">
    <property type="entry name" value="Glycogen Phosphorylase B"/>
    <property type="match status" value="3"/>
</dbReference>
<protein>
    <submittedName>
        <fullName evidence="1">Glycosyltransferase</fullName>
    </submittedName>
</protein>
<accession>A0A927FK45</accession>
<keyword evidence="2" id="KW-1185">Reference proteome</keyword>
<sequence>MQRRALLLCEEQGPGGIQTMLGWLQQTLAAHGWVIEQVSVRTGRPPWPALVEQARQADVLIASNNFQPAYWAVLLGLLAHRPAVIWVHGPLAQVLRHNPPSAIKRGFLQGIYNLAQALVFASQTSMDSFAQAMPGVRQPHRRVIHNPAPWTEHHHPATVDTHTVQLGYVGRLSPEKRPELLLQTLAHLPACYHLNIVGDGPLRTALEAQVQAAAPEARLPERVHFLGEQAVSADTYRAWQATLLCSAYEGYPMVALESLAAGVPCIATPLPALHELLGSDAPHWIANDDTPQSLAHTVLASLQTPEGNRQALARGIAAQHPAQAFGQQWQTLLCELLDEPIGEAPAASPAIPAAPAATPTTHNRKSVHFVHGGSAYLPELAAYRQELTRRGHEVHVHSDPASVPGNADVVWWICGRVSRSHTRRLAHSQHVHEYASASVAPMAWLKDRVKEFSHPRPAHRVFQSEWLRLRMALTDPVPYSLRDMGVPAHFLTAQAQGEPEFDLVYLGEMSRLMPFVPALQAIDEAGLRLLLIGQIPPELRTVIERLPHIHTTGRIAQDDVPTHLLRARAGLNLVPNVLPLSAQTSTKMLEYLAVGLPVISSRSSWAERIATEHPGRVQWLIALTSAQAWRQAVTQLPAPEAYRQHLRPLTWDAQLQSLPLWQALGL</sequence>
<gene>
    <name evidence="1" type="ORF">IC609_15370</name>
</gene>
<dbReference type="RefSeq" id="WP_191820403.1">
    <property type="nucleotide sequence ID" value="NZ_JACYFT010000004.1"/>
</dbReference>
<comment type="caution">
    <text evidence="1">The sequence shown here is derived from an EMBL/GenBank/DDBJ whole genome shotgun (WGS) entry which is preliminary data.</text>
</comment>
<organism evidence="1 2">
    <name type="scientific">Limnohabitans radicicola</name>
    <dbReference type="NCBI Taxonomy" id="2771427"/>
    <lineage>
        <taxon>Bacteria</taxon>
        <taxon>Pseudomonadati</taxon>
        <taxon>Pseudomonadota</taxon>
        <taxon>Betaproteobacteria</taxon>
        <taxon>Burkholderiales</taxon>
        <taxon>Comamonadaceae</taxon>
        <taxon>Limnohabitans</taxon>
    </lineage>
</organism>
<dbReference type="Pfam" id="PF13692">
    <property type="entry name" value="Glyco_trans_1_4"/>
    <property type="match status" value="2"/>
</dbReference>
<proteinExistence type="predicted"/>
<name>A0A927FK45_9BURK</name>
<dbReference type="AlphaFoldDB" id="A0A927FK45"/>
<dbReference type="PANTHER" id="PTHR12526">
    <property type="entry name" value="GLYCOSYLTRANSFERASE"/>
    <property type="match status" value="1"/>
</dbReference>